<dbReference type="GO" id="GO:0022857">
    <property type="term" value="F:transmembrane transporter activity"/>
    <property type="evidence" value="ECO:0007669"/>
    <property type="project" value="InterPro"/>
</dbReference>
<reference evidence="9" key="2">
    <citation type="submission" date="2020-04" db="EMBL/GenBank/DDBJ databases">
        <authorList>
            <consortium name="NCBI Genome Project"/>
        </authorList>
    </citation>
    <scope>NUCLEOTIDE SEQUENCE</scope>
    <source>
        <strain evidence="9">CBS 781.70</strain>
    </source>
</reference>
<evidence type="ECO:0000313" key="7">
    <source>
        <dbReference type="EMBL" id="KAF1815326.1"/>
    </source>
</evidence>
<dbReference type="OrthoDB" id="10021397at2759"/>
<feature type="transmembrane region" description="Helical" evidence="5">
    <location>
        <begin position="203"/>
        <end position="220"/>
    </location>
</feature>
<feature type="domain" description="Major facilitator superfamily (MFS) profile" evidence="6">
    <location>
        <begin position="1"/>
        <end position="466"/>
    </location>
</feature>
<dbReference type="PANTHER" id="PTHR23501">
    <property type="entry name" value="MAJOR FACILITATOR SUPERFAMILY"/>
    <property type="match status" value="1"/>
</dbReference>
<name>A0A6G1GBK9_9PEZI</name>
<dbReference type="SUPFAM" id="SSF103473">
    <property type="entry name" value="MFS general substrate transporter"/>
    <property type="match status" value="1"/>
</dbReference>
<dbReference type="GeneID" id="54419280"/>
<dbReference type="Gene3D" id="1.20.1250.20">
    <property type="entry name" value="MFS general substrate transporter like domains"/>
    <property type="match status" value="1"/>
</dbReference>
<sequence>MTNDFHALDDIGWYGSAYLLTMCSMQLIYGRIYTFYPPKLVFLASIFLFEIGSVVCGAAPTSTAFIVGRAIAGLGASGIISGVIIIIVYTVPLEKRPVFVSTMGAIFGITSVISPLLGGVITEKATWRWCFYINLPVGAVSTLIVIFFLTLEPPADRDAKASWKQQVIRLDPIGSILFLPGMVCLLLALQWGGTEYEWSNGRIIALLVVSGVLLILFAVVQHFMKDNATVPTHIISQRSVFAGAIYAGCIGGSMNPLLYYLSIYFQALKNASATKAGIMSLPLVLSLVVSSILAGATTQTIARGYYTQNLILGSVIASVGTGLITTFRPDTGHAQWIGYQFLYGFGCGLGMQQANLGAQTVLSRKDVSTGVSLMFFSQSFGGALFIAVAQNLFASKLVDGVAGIPGLNSEDVLNVGATALRSLVDPSQLNYLLIAYNAALRDAFRVALGVTAFSIVGALLMEWRSVKPRKENQEAKA</sequence>
<feature type="transmembrane region" description="Helical" evidence="5">
    <location>
        <begin position="66"/>
        <end position="91"/>
    </location>
</feature>
<feature type="transmembrane region" description="Helical" evidence="5">
    <location>
        <begin position="309"/>
        <end position="327"/>
    </location>
</feature>
<feature type="transmembrane region" description="Helical" evidence="5">
    <location>
        <begin position="443"/>
        <end position="461"/>
    </location>
</feature>
<dbReference type="Pfam" id="PF07690">
    <property type="entry name" value="MFS_1"/>
    <property type="match status" value="1"/>
</dbReference>
<dbReference type="InterPro" id="IPR020846">
    <property type="entry name" value="MFS_dom"/>
</dbReference>
<feature type="transmembrane region" description="Helical" evidence="5">
    <location>
        <begin position="41"/>
        <end position="60"/>
    </location>
</feature>
<evidence type="ECO:0000256" key="3">
    <source>
        <dbReference type="ARBA" id="ARBA00022989"/>
    </source>
</evidence>
<evidence type="ECO:0000256" key="1">
    <source>
        <dbReference type="ARBA" id="ARBA00004141"/>
    </source>
</evidence>
<feature type="transmembrane region" description="Helical" evidence="5">
    <location>
        <begin position="333"/>
        <end position="351"/>
    </location>
</feature>
<reference evidence="9" key="3">
    <citation type="submission" date="2025-04" db="UniProtKB">
        <authorList>
            <consortium name="RefSeq"/>
        </authorList>
    </citation>
    <scope>IDENTIFICATION</scope>
    <source>
        <strain evidence="9">CBS 781.70</strain>
    </source>
</reference>
<feature type="transmembrane region" description="Helical" evidence="5">
    <location>
        <begin position="12"/>
        <end position="29"/>
    </location>
</feature>
<dbReference type="RefSeq" id="XP_033536957.1">
    <property type="nucleotide sequence ID" value="XM_033678710.1"/>
</dbReference>
<comment type="subcellular location">
    <subcellularLocation>
        <location evidence="1">Membrane</location>
        <topology evidence="1">Multi-pass membrane protein</topology>
    </subcellularLocation>
</comment>
<dbReference type="GO" id="GO:0005886">
    <property type="term" value="C:plasma membrane"/>
    <property type="evidence" value="ECO:0007669"/>
    <property type="project" value="TreeGrafter"/>
</dbReference>
<feature type="transmembrane region" description="Helical" evidence="5">
    <location>
        <begin position="371"/>
        <end position="393"/>
    </location>
</feature>
<protein>
    <submittedName>
        <fullName evidence="7 9">Major facilitator superfamily protein</fullName>
    </submittedName>
</protein>
<dbReference type="CDD" id="cd17502">
    <property type="entry name" value="MFS_Azr1_MDR_like"/>
    <property type="match status" value="1"/>
</dbReference>
<dbReference type="InterPro" id="IPR036259">
    <property type="entry name" value="MFS_trans_sf"/>
</dbReference>
<evidence type="ECO:0000256" key="2">
    <source>
        <dbReference type="ARBA" id="ARBA00022692"/>
    </source>
</evidence>
<feature type="transmembrane region" description="Helical" evidence="5">
    <location>
        <begin position="98"/>
        <end position="117"/>
    </location>
</feature>
<dbReference type="FunFam" id="1.20.1250.20:FF:000196">
    <property type="entry name" value="MFS toxin efflux pump (AflT)"/>
    <property type="match status" value="1"/>
</dbReference>
<keyword evidence="2 5" id="KW-0812">Transmembrane</keyword>
<evidence type="ECO:0000313" key="9">
    <source>
        <dbReference type="RefSeq" id="XP_033536957.1"/>
    </source>
</evidence>
<dbReference type="InterPro" id="IPR011701">
    <property type="entry name" value="MFS"/>
</dbReference>
<keyword evidence="8" id="KW-1185">Reference proteome</keyword>
<evidence type="ECO:0000256" key="4">
    <source>
        <dbReference type="ARBA" id="ARBA00023136"/>
    </source>
</evidence>
<feature type="transmembrane region" description="Helical" evidence="5">
    <location>
        <begin position="172"/>
        <end position="191"/>
    </location>
</feature>
<dbReference type="PANTHER" id="PTHR23501:SF201">
    <property type="entry name" value="MFS AFLATOXIN EFFLUX PUMP"/>
    <property type="match status" value="1"/>
</dbReference>
<dbReference type="AlphaFoldDB" id="A0A6G1GBK9"/>
<evidence type="ECO:0000256" key="5">
    <source>
        <dbReference type="SAM" id="Phobius"/>
    </source>
</evidence>
<evidence type="ECO:0000259" key="6">
    <source>
        <dbReference type="PROSITE" id="PS50850"/>
    </source>
</evidence>
<organism evidence="7">
    <name type="scientific">Eremomyces bilateralis CBS 781.70</name>
    <dbReference type="NCBI Taxonomy" id="1392243"/>
    <lineage>
        <taxon>Eukaryota</taxon>
        <taxon>Fungi</taxon>
        <taxon>Dikarya</taxon>
        <taxon>Ascomycota</taxon>
        <taxon>Pezizomycotina</taxon>
        <taxon>Dothideomycetes</taxon>
        <taxon>Dothideomycetes incertae sedis</taxon>
        <taxon>Eremomycetales</taxon>
        <taxon>Eremomycetaceae</taxon>
        <taxon>Eremomyces</taxon>
    </lineage>
</organism>
<feature type="transmembrane region" description="Helical" evidence="5">
    <location>
        <begin position="129"/>
        <end position="151"/>
    </location>
</feature>
<gene>
    <name evidence="7 9" type="ORF">P152DRAFT_455043</name>
</gene>
<proteinExistence type="predicted"/>
<dbReference type="EMBL" id="ML975151">
    <property type="protein sequence ID" value="KAF1815326.1"/>
    <property type="molecule type" value="Genomic_DNA"/>
</dbReference>
<keyword evidence="3 5" id="KW-1133">Transmembrane helix</keyword>
<feature type="transmembrane region" description="Helical" evidence="5">
    <location>
        <begin position="277"/>
        <end position="297"/>
    </location>
</feature>
<feature type="transmembrane region" description="Helical" evidence="5">
    <location>
        <begin position="240"/>
        <end position="265"/>
    </location>
</feature>
<dbReference type="PROSITE" id="PS50850">
    <property type="entry name" value="MFS"/>
    <property type="match status" value="1"/>
</dbReference>
<dbReference type="Proteomes" id="UP000504638">
    <property type="component" value="Unplaced"/>
</dbReference>
<accession>A0A6G1GBK9</accession>
<reference evidence="7 9" key="1">
    <citation type="submission" date="2020-01" db="EMBL/GenBank/DDBJ databases">
        <authorList>
            <consortium name="DOE Joint Genome Institute"/>
            <person name="Haridas S."/>
            <person name="Albert R."/>
            <person name="Binder M."/>
            <person name="Bloem J."/>
            <person name="Labutti K."/>
            <person name="Salamov A."/>
            <person name="Andreopoulos B."/>
            <person name="Baker S.E."/>
            <person name="Barry K."/>
            <person name="Bills G."/>
            <person name="Bluhm B.H."/>
            <person name="Cannon C."/>
            <person name="Castanera R."/>
            <person name="Culley D.E."/>
            <person name="Daum C."/>
            <person name="Ezra D."/>
            <person name="Gonzalez J.B."/>
            <person name="Henrissat B."/>
            <person name="Kuo A."/>
            <person name="Liang C."/>
            <person name="Lipzen A."/>
            <person name="Lutzoni F."/>
            <person name="Magnuson J."/>
            <person name="Mondo S."/>
            <person name="Nolan M."/>
            <person name="Ohm R."/>
            <person name="Pangilinan J."/>
            <person name="Park H.-J."/>
            <person name="Ramirez L."/>
            <person name="Alfaro M."/>
            <person name="Sun H."/>
            <person name="Tritt A."/>
            <person name="Yoshinaga Y."/>
            <person name="Zwiers L.-H."/>
            <person name="Turgeon B.G."/>
            <person name="Goodwin S.B."/>
            <person name="Spatafora J.W."/>
            <person name="Crous P.W."/>
            <person name="Grigoriev I.V."/>
        </authorList>
    </citation>
    <scope>NUCLEOTIDE SEQUENCE</scope>
    <source>
        <strain evidence="7 9">CBS 781.70</strain>
    </source>
</reference>
<keyword evidence="4 5" id="KW-0472">Membrane</keyword>
<evidence type="ECO:0000313" key="8">
    <source>
        <dbReference type="Proteomes" id="UP000504638"/>
    </source>
</evidence>